<dbReference type="AlphaFoldDB" id="T1J6U7"/>
<dbReference type="eggNOG" id="KOG4177">
    <property type="taxonomic scope" value="Eukaryota"/>
</dbReference>
<reference evidence="1" key="2">
    <citation type="submission" date="2015-02" db="UniProtKB">
        <authorList>
            <consortium name="EnsemblMetazoa"/>
        </authorList>
    </citation>
    <scope>IDENTIFICATION</scope>
</reference>
<dbReference type="Proteomes" id="UP000014500">
    <property type="component" value="Unassembled WGS sequence"/>
</dbReference>
<evidence type="ECO:0000313" key="2">
    <source>
        <dbReference type="Proteomes" id="UP000014500"/>
    </source>
</evidence>
<dbReference type="EnsemblMetazoa" id="SMAR009375-RA">
    <property type="protein sequence ID" value="SMAR009375-PA"/>
    <property type="gene ID" value="SMAR009375"/>
</dbReference>
<keyword evidence="2" id="KW-1185">Reference proteome</keyword>
<sequence>MNNEEFGGPSHALDTTEAVQVLKAAEISEQYARFRMDELHRKFIALAMKVPNVMDDVNTDENSKMIFFKNLNDELMRDIDGSIEASKRWPLVIDNTDQTGIFLRYCDTNYLDSFHPRNMEAESIRKAIIVRYGKAVVVDLQGTDMFEAVTLKFNDVLVGLMDLLLSKEILSDEKYLELVRPSDGNDYDKAKFTKERIKNFKLDKPPVELVDKTFVVRVQS</sequence>
<dbReference type="EMBL" id="JH431889">
    <property type="status" value="NOT_ANNOTATED_CDS"/>
    <property type="molecule type" value="Genomic_DNA"/>
</dbReference>
<dbReference type="STRING" id="126957.T1J6U7"/>
<dbReference type="PhylomeDB" id="T1J6U7"/>
<dbReference type="HOGENOM" id="CLU_1257492_0_0_1"/>
<accession>T1J6U7</accession>
<organism evidence="1 2">
    <name type="scientific">Strigamia maritima</name>
    <name type="common">European centipede</name>
    <name type="synonym">Geophilus maritimus</name>
    <dbReference type="NCBI Taxonomy" id="126957"/>
    <lineage>
        <taxon>Eukaryota</taxon>
        <taxon>Metazoa</taxon>
        <taxon>Ecdysozoa</taxon>
        <taxon>Arthropoda</taxon>
        <taxon>Myriapoda</taxon>
        <taxon>Chilopoda</taxon>
        <taxon>Pleurostigmophora</taxon>
        <taxon>Geophilomorpha</taxon>
        <taxon>Linotaeniidae</taxon>
        <taxon>Strigamia</taxon>
    </lineage>
</organism>
<protein>
    <submittedName>
        <fullName evidence="1">Uncharacterized protein</fullName>
    </submittedName>
</protein>
<proteinExistence type="predicted"/>
<name>T1J6U7_STRMM</name>
<evidence type="ECO:0000313" key="1">
    <source>
        <dbReference type="EnsemblMetazoa" id="SMAR009375-PA"/>
    </source>
</evidence>
<reference evidence="2" key="1">
    <citation type="submission" date="2011-05" db="EMBL/GenBank/DDBJ databases">
        <authorList>
            <person name="Richards S.R."/>
            <person name="Qu J."/>
            <person name="Jiang H."/>
            <person name="Jhangiani S.N."/>
            <person name="Agravi P."/>
            <person name="Goodspeed R."/>
            <person name="Gross S."/>
            <person name="Mandapat C."/>
            <person name="Jackson L."/>
            <person name="Mathew T."/>
            <person name="Pu L."/>
            <person name="Thornton R."/>
            <person name="Saada N."/>
            <person name="Wilczek-Boney K.B."/>
            <person name="Lee S."/>
            <person name="Kovar C."/>
            <person name="Wu Y."/>
            <person name="Scherer S.E."/>
            <person name="Worley K.C."/>
            <person name="Muzny D.M."/>
            <person name="Gibbs R."/>
        </authorList>
    </citation>
    <scope>NUCLEOTIDE SEQUENCE</scope>
    <source>
        <strain evidence="2">Brora</strain>
    </source>
</reference>